<dbReference type="Gene3D" id="2.60.40.740">
    <property type="match status" value="1"/>
</dbReference>
<accession>A0A414JC69</accession>
<gene>
    <name evidence="3" type="ORF">DW740_02355</name>
</gene>
<reference evidence="3 4" key="1">
    <citation type="submission" date="2018-08" db="EMBL/GenBank/DDBJ databases">
        <title>A genome reference for cultivated species of the human gut microbiota.</title>
        <authorList>
            <person name="Zou Y."/>
            <person name="Xue W."/>
            <person name="Luo G."/>
        </authorList>
    </citation>
    <scope>NUCLEOTIDE SEQUENCE [LARGE SCALE GENOMIC DNA]</scope>
    <source>
        <strain evidence="3 4">AM28-23</strain>
    </source>
</reference>
<feature type="chain" id="PRO_5039355743" evidence="2">
    <location>
        <begin position="25"/>
        <end position="722"/>
    </location>
</feature>
<protein>
    <submittedName>
        <fullName evidence="3">Isopeptide-forming domain-containing fimbrial protein</fullName>
    </submittedName>
</protein>
<feature type="signal peptide" evidence="2">
    <location>
        <begin position="1"/>
        <end position="24"/>
    </location>
</feature>
<name>A0A414JC69_9FIRM</name>
<evidence type="ECO:0000256" key="1">
    <source>
        <dbReference type="SAM" id="MobiDB-lite"/>
    </source>
</evidence>
<dbReference type="RefSeq" id="WP_118049384.1">
    <property type="nucleotide sequence ID" value="NZ_CABJFK010000001.1"/>
</dbReference>
<sequence length="722" mass="81090">MKRKITGVCLAIAVTLGMWCGAQTSIEFASAYAESGELTDLEDVLGDAESENTGETLGDNENGMGDNDTGEIIVGESEEDEADGTDIDLTESEDVEISDAESDSEEVTAIEFNTDETFSDGDEALAEDQQEAETADPEAMVARAASRVPVQWVEAGYKMRDEYAFTYAFRKNTTKLTSISRHNGTLNAKMHDWYGDERGFTENYCKTFYGCAIDDKDYTDPITAIYSNVGEYNGKIVDLKVTAVKWGAVNKNHVGKNGKKIIPCVLFYKDKLALNTIAVGTVRFRFEFLDHATQNKISPKGHVTMKDLDAGQGIRVYDGWGVNHIYLRKGYNYLKKTTGSIANGSIYNEIASPEGIDTESDDVKAWCQLDFDGYFMVNWNSQENWKTATYPQNAYFSTTGKTVGTYEPNPGPEKKVGDDGMDYEQMSRHEYTQTDPPYEITEGKNYDYIISQRLLPGSYSAFTLQDTLDPCLQFQSASVTTASGKDVTDRFSIQNIENTVTFTANTAFLKTDEAYNDVTYYFRIKVTAGNNDTIEAHGHYRKNENIYAIENKASRTIISDKMQDTQQTNSSWVKGEIPKEPVDGQITVTKRIREQDITWAHGNPVFRFSVRGTDTSDITHIYEDYVEFRKGEYLTDGEYAVISCTFTNLPMGKYTVSEKKTLRYVFESITAQTSNVSLNDRNGIVVLDRNNKVAAVTFTNKKTRYDRYSHTDAVRNQIHIQN</sequence>
<feature type="region of interest" description="Disordered" evidence="1">
    <location>
        <begin position="48"/>
        <end position="105"/>
    </location>
</feature>
<evidence type="ECO:0000256" key="2">
    <source>
        <dbReference type="SAM" id="SignalP"/>
    </source>
</evidence>
<dbReference type="AlphaFoldDB" id="A0A414JC69"/>
<dbReference type="Proteomes" id="UP000283745">
    <property type="component" value="Unassembled WGS sequence"/>
</dbReference>
<dbReference type="InterPro" id="IPR026466">
    <property type="entry name" value="Fim_isopep_form_D2_dom"/>
</dbReference>
<keyword evidence="2" id="KW-0732">Signal</keyword>
<evidence type="ECO:0000313" key="3">
    <source>
        <dbReference type="EMBL" id="RHE42164.1"/>
    </source>
</evidence>
<feature type="compositionally biased region" description="Acidic residues" evidence="1">
    <location>
        <begin position="76"/>
        <end position="105"/>
    </location>
</feature>
<comment type="caution">
    <text evidence="3">The sequence shown here is derived from an EMBL/GenBank/DDBJ whole genome shotgun (WGS) entry which is preliminary data.</text>
</comment>
<evidence type="ECO:0000313" key="4">
    <source>
        <dbReference type="Proteomes" id="UP000283745"/>
    </source>
</evidence>
<organism evidence="3 4">
    <name type="scientific">Blautia obeum</name>
    <dbReference type="NCBI Taxonomy" id="40520"/>
    <lineage>
        <taxon>Bacteria</taxon>
        <taxon>Bacillati</taxon>
        <taxon>Bacillota</taxon>
        <taxon>Clostridia</taxon>
        <taxon>Lachnospirales</taxon>
        <taxon>Lachnospiraceae</taxon>
        <taxon>Blautia</taxon>
    </lineage>
</organism>
<dbReference type="EMBL" id="QSKF01000001">
    <property type="protein sequence ID" value="RHE42164.1"/>
    <property type="molecule type" value="Genomic_DNA"/>
</dbReference>
<proteinExistence type="predicted"/>
<dbReference type="NCBIfam" id="TIGR04226">
    <property type="entry name" value="RrgB_K2N_iso_D2"/>
    <property type="match status" value="1"/>
</dbReference>